<reference evidence="2" key="1">
    <citation type="submission" date="2005-01" db="EMBL/GenBank/DDBJ databases">
        <authorList>
            <person name="Han Z."/>
        </authorList>
    </citation>
    <scope>NUCLEOTIDE SEQUENCE</scope>
</reference>
<dbReference type="GO" id="GO:0016020">
    <property type="term" value="C:membrane"/>
    <property type="evidence" value="ECO:0007669"/>
    <property type="project" value="InterPro"/>
</dbReference>
<sequence length="83" mass="9046">MAKSSQYNELKKLLMLALPTMLSQLLRFINPSISVMVCGHLSREELDAASLANCITNILGLSIDTGFSSACDTLFSQPYALYA</sequence>
<name>Q5BSB7_SCHJA</name>
<evidence type="ECO:0000313" key="2">
    <source>
        <dbReference type="EMBL" id="AAX30568.1"/>
    </source>
</evidence>
<dbReference type="PANTHER" id="PTHR11206">
    <property type="entry name" value="MULTIDRUG RESISTANCE PROTEIN"/>
    <property type="match status" value="1"/>
</dbReference>
<protein>
    <submittedName>
        <fullName evidence="2">SJCHGC05175 protein</fullName>
    </submittedName>
</protein>
<dbReference type="AlphaFoldDB" id="Q5BSB7"/>
<organism evidence="2">
    <name type="scientific">Schistosoma japonicum</name>
    <name type="common">Blood fluke</name>
    <dbReference type="NCBI Taxonomy" id="6182"/>
    <lineage>
        <taxon>Eukaryota</taxon>
        <taxon>Metazoa</taxon>
        <taxon>Spiralia</taxon>
        <taxon>Lophotrochozoa</taxon>
        <taxon>Platyhelminthes</taxon>
        <taxon>Trematoda</taxon>
        <taxon>Digenea</taxon>
        <taxon>Strigeidida</taxon>
        <taxon>Schistosomatoidea</taxon>
        <taxon>Schistosomatidae</taxon>
        <taxon>Schistosoma</taxon>
    </lineage>
</organism>
<dbReference type="EMBL" id="AY915347">
    <property type="protein sequence ID" value="AAX30568.1"/>
    <property type="molecule type" value="mRNA"/>
</dbReference>
<reference evidence="2" key="2">
    <citation type="journal article" date="2006" name="PLoS Pathog.">
        <title>New perspectives on host-parasite interplay by comparative transcriptomic and proteomic analyses of Schistosoma japonicum.</title>
        <authorList>
            <person name="Liu F."/>
            <person name="Lu J."/>
            <person name="Hu W."/>
            <person name="Wang S.Y."/>
            <person name="Cui S.J."/>
            <person name="Chi M."/>
            <person name="Yan Q."/>
            <person name="Wang X.R."/>
            <person name="Song H.D."/>
            <person name="Xu X.N."/>
            <person name="Wang J.J."/>
            <person name="Zhang X.L."/>
            <person name="Zhang X."/>
            <person name="Wang Z.Q."/>
            <person name="Xue C.L."/>
            <person name="Brindley P.J."/>
            <person name="McManus D.P."/>
            <person name="Yang P.Y."/>
            <person name="Feng Z."/>
            <person name="Chen Z."/>
            <person name="Han Z.G."/>
        </authorList>
    </citation>
    <scope>NUCLEOTIDE SEQUENCE</scope>
</reference>
<evidence type="ECO:0000256" key="1">
    <source>
        <dbReference type="ARBA" id="ARBA00010199"/>
    </source>
</evidence>
<dbReference type="InterPro" id="IPR002528">
    <property type="entry name" value="MATE_fam"/>
</dbReference>
<dbReference type="GO" id="GO:0042910">
    <property type="term" value="F:xenobiotic transmembrane transporter activity"/>
    <property type="evidence" value="ECO:0007669"/>
    <property type="project" value="InterPro"/>
</dbReference>
<dbReference type="Pfam" id="PF01554">
    <property type="entry name" value="MatE"/>
    <property type="match status" value="1"/>
</dbReference>
<dbReference type="GO" id="GO:0015297">
    <property type="term" value="F:antiporter activity"/>
    <property type="evidence" value="ECO:0007669"/>
    <property type="project" value="InterPro"/>
</dbReference>
<accession>Q5BSB7</accession>
<comment type="similarity">
    <text evidence="1">Belongs to the multi antimicrobial extrusion (MATE) (TC 2.A.66.1) family.</text>
</comment>
<proteinExistence type="evidence at transcript level"/>